<dbReference type="Proteomes" id="UP000220904">
    <property type="component" value="Unassembled WGS sequence"/>
</dbReference>
<dbReference type="Gene3D" id="3.30.420.40">
    <property type="match status" value="2"/>
</dbReference>
<dbReference type="OrthoDB" id="9810372at2"/>
<organism evidence="2 3">
    <name type="scientific">Faecalibacterium prausnitzii</name>
    <dbReference type="NCBI Taxonomy" id="853"/>
    <lineage>
        <taxon>Bacteria</taxon>
        <taxon>Bacillati</taxon>
        <taxon>Bacillota</taxon>
        <taxon>Clostridia</taxon>
        <taxon>Eubacteriales</taxon>
        <taxon>Oscillospiraceae</taxon>
        <taxon>Faecalibacterium</taxon>
    </lineage>
</organism>
<evidence type="ECO:0000313" key="3">
    <source>
        <dbReference type="Proteomes" id="UP000220904"/>
    </source>
</evidence>
<dbReference type="InterPro" id="IPR049874">
    <property type="entry name" value="ROK_cs"/>
</dbReference>
<reference evidence="2 3" key="1">
    <citation type="journal article" date="2017" name="Front. Microbiol.">
        <title>New Insights into the Diversity of the Genus Faecalibacterium.</title>
        <authorList>
            <person name="Benevides L."/>
            <person name="Burman S."/>
            <person name="Martin R."/>
            <person name="Robert V."/>
            <person name="Thomas M."/>
            <person name="Miquel S."/>
            <person name="Chain F."/>
            <person name="Sokol H."/>
            <person name="Bermudez-Humaran L.G."/>
            <person name="Morrison M."/>
            <person name="Langella P."/>
            <person name="Azevedo V.A."/>
            <person name="Chatel J.M."/>
            <person name="Soares S."/>
        </authorList>
    </citation>
    <scope>NUCLEOTIDE SEQUENCE [LARGE SCALE GENOMIC DNA]</scope>
    <source>
        <strain evidence="2 3">AHMP21</strain>
    </source>
</reference>
<keyword evidence="2" id="KW-0418">Kinase</keyword>
<comment type="caution">
    <text evidence="2">The sequence shown here is derived from an EMBL/GenBank/DDBJ whole genome shotgun (WGS) entry which is preliminary data.</text>
</comment>
<dbReference type="InterPro" id="IPR000600">
    <property type="entry name" value="ROK"/>
</dbReference>
<proteinExistence type="inferred from homology"/>
<sequence length="311" mass="32131">MKTKQYLAIDIGGTSVKLGIVDETGTVLAKAEESVSFDGYETPILTTVCKAAKAFVEAQNLSPAALVGVGVSATGQIDSRAGTVVGTCGNLPHYIGSPIKAELESLFGLPVTVANDANCMCLGEVWVGGAKGYTDVIGVTLGTGVGGGILTGGRLLEGARGLGGELGHYRLHALDGVPCTCGAAGCWERYAATTALVRAAQEKDPAWTNGRAIFAAAQAGNETVLALLDHWTDEIAQGLAGMVHIFNPQLILIGGGVSAQQKLLIDPIAAKVRASVMPAFAEGLEIRAAQLHNDAGMVGAIYYFRQSHPER</sequence>
<protein>
    <submittedName>
        <fullName evidence="2">Glucokinase</fullName>
    </submittedName>
</protein>
<dbReference type="PANTHER" id="PTHR18964:SF165">
    <property type="entry name" value="BETA-GLUCOSIDE KINASE"/>
    <property type="match status" value="1"/>
</dbReference>
<dbReference type="SUPFAM" id="SSF53067">
    <property type="entry name" value="Actin-like ATPase domain"/>
    <property type="match status" value="1"/>
</dbReference>
<accession>A0A2A7B7E2</accession>
<dbReference type="CDD" id="cd24068">
    <property type="entry name" value="ASKHA_NBD_ROK_FnNanK-like"/>
    <property type="match status" value="1"/>
</dbReference>
<evidence type="ECO:0000256" key="1">
    <source>
        <dbReference type="ARBA" id="ARBA00006479"/>
    </source>
</evidence>
<dbReference type="PROSITE" id="PS01125">
    <property type="entry name" value="ROK"/>
    <property type="match status" value="1"/>
</dbReference>
<gene>
    <name evidence="2" type="ORF">CHR60_05385</name>
</gene>
<dbReference type="EMBL" id="NOUV01000011">
    <property type="protein sequence ID" value="PDX87182.1"/>
    <property type="molecule type" value="Genomic_DNA"/>
</dbReference>
<keyword evidence="2" id="KW-0808">Transferase</keyword>
<dbReference type="RefSeq" id="WP_097792075.1">
    <property type="nucleotide sequence ID" value="NZ_NOUV01000011.1"/>
</dbReference>
<dbReference type="PANTHER" id="PTHR18964">
    <property type="entry name" value="ROK (REPRESSOR, ORF, KINASE) FAMILY"/>
    <property type="match status" value="1"/>
</dbReference>
<name>A0A2A7B7E2_9FIRM</name>
<dbReference type="AlphaFoldDB" id="A0A2A7B7E2"/>
<comment type="similarity">
    <text evidence="1">Belongs to the ROK (NagC/XylR) family.</text>
</comment>
<dbReference type="GO" id="GO:0016301">
    <property type="term" value="F:kinase activity"/>
    <property type="evidence" value="ECO:0007669"/>
    <property type="project" value="UniProtKB-KW"/>
</dbReference>
<dbReference type="InterPro" id="IPR043129">
    <property type="entry name" value="ATPase_NBD"/>
</dbReference>
<dbReference type="Pfam" id="PF00480">
    <property type="entry name" value="ROK"/>
    <property type="match status" value="1"/>
</dbReference>
<evidence type="ECO:0000313" key="2">
    <source>
        <dbReference type="EMBL" id="PDX87182.1"/>
    </source>
</evidence>